<comment type="cofactor">
    <cofactor evidence="12">
        <name>Zn(2+)</name>
        <dbReference type="ChEBI" id="CHEBI:29105"/>
    </cofactor>
    <text evidence="12">Binds 1 zinc ion per subunit.</text>
</comment>
<dbReference type="GO" id="GO:1900376">
    <property type="term" value="P:regulation of secondary metabolite biosynthetic process"/>
    <property type="evidence" value="ECO:0007669"/>
    <property type="project" value="TreeGrafter"/>
</dbReference>
<evidence type="ECO:0000256" key="3">
    <source>
        <dbReference type="ARBA" id="ARBA00011738"/>
    </source>
</evidence>
<evidence type="ECO:0000256" key="11">
    <source>
        <dbReference type="ARBA" id="ARBA00023163"/>
    </source>
</evidence>
<comment type="caution">
    <text evidence="14">The sequence shown here is derived from an EMBL/GenBank/DDBJ whole genome shotgun (WGS) entry which is preliminary data.</text>
</comment>
<evidence type="ECO:0000256" key="4">
    <source>
        <dbReference type="ARBA" id="ARBA00020910"/>
    </source>
</evidence>
<dbReference type="GO" id="GO:0008270">
    <property type="term" value="F:zinc ion binding"/>
    <property type="evidence" value="ECO:0007669"/>
    <property type="project" value="TreeGrafter"/>
</dbReference>
<dbReference type="GO" id="GO:0005829">
    <property type="term" value="C:cytosol"/>
    <property type="evidence" value="ECO:0007669"/>
    <property type="project" value="TreeGrafter"/>
</dbReference>
<evidence type="ECO:0000256" key="1">
    <source>
        <dbReference type="ARBA" id="ARBA00004496"/>
    </source>
</evidence>
<dbReference type="SUPFAM" id="SSF46785">
    <property type="entry name" value="Winged helix' DNA-binding domain"/>
    <property type="match status" value="1"/>
</dbReference>
<evidence type="ECO:0000256" key="10">
    <source>
        <dbReference type="ARBA" id="ARBA00023125"/>
    </source>
</evidence>
<dbReference type="PANTHER" id="PTHR33202">
    <property type="entry name" value="ZINC UPTAKE REGULATION PROTEIN"/>
    <property type="match status" value="1"/>
</dbReference>
<keyword evidence="10" id="KW-0238">DNA-binding</keyword>
<dbReference type="Gene3D" id="1.10.10.10">
    <property type="entry name" value="Winged helix-like DNA-binding domain superfamily/Winged helix DNA-binding domain"/>
    <property type="match status" value="1"/>
</dbReference>
<dbReference type="Pfam" id="PF01475">
    <property type="entry name" value="FUR"/>
    <property type="match status" value="1"/>
</dbReference>
<sequence>MKSELEIFRDYIRERGLRRTPERELILREVFDIHEHFDVEELYLRLRQKGAKVSKASIYRALRLFMDCGLVREVDYSDGHWHYEHIYGHVAHSHLRCLGCGQVVEFAAPALKIIEEQLARDYGYRIISHYWEVKGYCRGCQPEHQAVWESGGEAV</sequence>
<feature type="binding site" evidence="12">
    <location>
        <position position="97"/>
    </location>
    <ligand>
        <name>Zn(2+)</name>
        <dbReference type="ChEBI" id="CHEBI:29105"/>
    </ligand>
</feature>
<gene>
    <name evidence="14" type="ORF">ENW48_05300</name>
</gene>
<comment type="subcellular location">
    <subcellularLocation>
        <location evidence="1">Cytoplasm</location>
    </subcellularLocation>
</comment>
<dbReference type="Gene3D" id="3.30.1490.190">
    <property type="match status" value="1"/>
</dbReference>
<dbReference type="InterPro" id="IPR036388">
    <property type="entry name" value="WH-like_DNA-bd_sf"/>
</dbReference>
<evidence type="ECO:0000256" key="5">
    <source>
        <dbReference type="ARBA" id="ARBA00022490"/>
    </source>
</evidence>
<name>A0A7C5AM76_9BACT</name>
<keyword evidence="9" id="KW-0805">Transcription regulation</keyword>
<evidence type="ECO:0000256" key="7">
    <source>
        <dbReference type="ARBA" id="ARBA00022723"/>
    </source>
</evidence>
<comment type="subunit">
    <text evidence="3">Homodimer.</text>
</comment>
<evidence type="ECO:0000256" key="6">
    <source>
        <dbReference type="ARBA" id="ARBA00022491"/>
    </source>
</evidence>
<dbReference type="CDD" id="cd07153">
    <property type="entry name" value="Fur_like"/>
    <property type="match status" value="1"/>
</dbReference>
<evidence type="ECO:0000313" key="14">
    <source>
        <dbReference type="EMBL" id="HGZ11613.1"/>
    </source>
</evidence>
<dbReference type="EMBL" id="DTKJ01000040">
    <property type="protein sequence ID" value="HGZ11613.1"/>
    <property type="molecule type" value="Genomic_DNA"/>
</dbReference>
<keyword evidence="8 12" id="KW-0862">Zinc</keyword>
<feature type="binding site" evidence="12">
    <location>
        <position position="100"/>
    </location>
    <ligand>
        <name>Zn(2+)</name>
        <dbReference type="ChEBI" id="CHEBI:29105"/>
    </ligand>
</feature>
<feature type="binding site" evidence="12">
    <location>
        <position position="137"/>
    </location>
    <ligand>
        <name>Zn(2+)</name>
        <dbReference type="ChEBI" id="CHEBI:29105"/>
    </ligand>
</feature>
<reference evidence="14" key="1">
    <citation type="journal article" date="2020" name="mSystems">
        <title>Genome- and Community-Level Interaction Insights into Carbon Utilization and Element Cycling Functions of Hydrothermarchaeota in Hydrothermal Sediment.</title>
        <authorList>
            <person name="Zhou Z."/>
            <person name="Liu Y."/>
            <person name="Xu W."/>
            <person name="Pan J."/>
            <person name="Luo Z.H."/>
            <person name="Li M."/>
        </authorList>
    </citation>
    <scope>NUCLEOTIDE SEQUENCE [LARGE SCALE GENOMIC DNA]</scope>
    <source>
        <strain evidence="14">SpSt-853</strain>
    </source>
</reference>
<comment type="similarity">
    <text evidence="2">Belongs to the Fur family.</text>
</comment>
<feature type="binding site" evidence="12">
    <location>
        <position position="140"/>
    </location>
    <ligand>
        <name>Zn(2+)</name>
        <dbReference type="ChEBI" id="CHEBI:29105"/>
    </ligand>
</feature>
<dbReference type="GO" id="GO:0000976">
    <property type="term" value="F:transcription cis-regulatory region binding"/>
    <property type="evidence" value="ECO:0007669"/>
    <property type="project" value="TreeGrafter"/>
</dbReference>
<evidence type="ECO:0000256" key="12">
    <source>
        <dbReference type="PIRSR" id="PIRSR602481-1"/>
    </source>
</evidence>
<evidence type="ECO:0000256" key="8">
    <source>
        <dbReference type="ARBA" id="ARBA00022833"/>
    </source>
</evidence>
<dbReference type="GO" id="GO:0003700">
    <property type="term" value="F:DNA-binding transcription factor activity"/>
    <property type="evidence" value="ECO:0007669"/>
    <property type="project" value="InterPro"/>
</dbReference>
<dbReference type="AlphaFoldDB" id="A0A7C5AM76"/>
<protein>
    <recommendedName>
        <fullName evidence="4">Ferric uptake regulation protein</fullName>
    </recommendedName>
</protein>
<keyword evidence="13" id="KW-0408">Iron</keyword>
<dbReference type="GO" id="GO:0045892">
    <property type="term" value="P:negative regulation of DNA-templated transcription"/>
    <property type="evidence" value="ECO:0007669"/>
    <property type="project" value="TreeGrafter"/>
</dbReference>
<keyword evidence="6" id="KW-0678">Repressor</keyword>
<keyword evidence="5" id="KW-0963">Cytoplasm</keyword>
<dbReference type="InterPro" id="IPR036390">
    <property type="entry name" value="WH_DNA-bd_sf"/>
</dbReference>
<dbReference type="InterPro" id="IPR043135">
    <property type="entry name" value="Fur_C"/>
</dbReference>
<dbReference type="PANTHER" id="PTHR33202:SF2">
    <property type="entry name" value="FERRIC UPTAKE REGULATION PROTEIN"/>
    <property type="match status" value="1"/>
</dbReference>
<keyword evidence="7 12" id="KW-0479">Metal-binding</keyword>
<proteinExistence type="inferred from homology"/>
<comment type="cofactor">
    <cofactor evidence="13">
        <name>Mn(2+)</name>
        <dbReference type="ChEBI" id="CHEBI:29035"/>
    </cofactor>
    <cofactor evidence="13">
        <name>Fe(2+)</name>
        <dbReference type="ChEBI" id="CHEBI:29033"/>
    </cofactor>
    <text evidence="13">Binds 1 Mn(2+) or Fe(2+) ion per subunit.</text>
</comment>
<keyword evidence="11" id="KW-0804">Transcription</keyword>
<evidence type="ECO:0000256" key="9">
    <source>
        <dbReference type="ARBA" id="ARBA00023015"/>
    </source>
</evidence>
<dbReference type="InterPro" id="IPR002481">
    <property type="entry name" value="FUR"/>
</dbReference>
<evidence type="ECO:0000256" key="13">
    <source>
        <dbReference type="PIRSR" id="PIRSR602481-2"/>
    </source>
</evidence>
<feature type="binding site" evidence="13">
    <location>
        <position position="129"/>
    </location>
    <ligand>
        <name>Fe cation</name>
        <dbReference type="ChEBI" id="CHEBI:24875"/>
    </ligand>
</feature>
<accession>A0A7C5AM76</accession>
<organism evidence="14">
    <name type="scientific">Desulfobacca acetoxidans</name>
    <dbReference type="NCBI Taxonomy" id="60893"/>
    <lineage>
        <taxon>Bacteria</taxon>
        <taxon>Pseudomonadati</taxon>
        <taxon>Thermodesulfobacteriota</taxon>
        <taxon>Desulfobaccia</taxon>
        <taxon>Desulfobaccales</taxon>
        <taxon>Desulfobaccaceae</taxon>
        <taxon>Desulfobacca</taxon>
    </lineage>
</organism>
<evidence type="ECO:0000256" key="2">
    <source>
        <dbReference type="ARBA" id="ARBA00007957"/>
    </source>
</evidence>